<dbReference type="SMART" id="SM00353">
    <property type="entry name" value="HLH"/>
    <property type="match status" value="1"/>
</dbReference>
<keyword evidence="3" id="KW-0238">DNA-binding</keyword>
<feature type="transmembrane region" description="Helical" evidence="7">
    <location>
        <begin position="421"/>
        <end position="443"/>
    </location>
</feature>
<evidence type="ECO:0000256" key="6">
    <source>
        <dbReference type="SAM" id="MobiDB-lite"/>
    </source>
</evidence>
<dbReference type="AlphaFoldDB" id="A0A2I4HCP3"/>
<dbReference type="GO" id="GO:0003677">
    <property type="term" value="F:DNA binding"/>
    <property type="evidence" value="ECO:0007669"/>
    <property type="project" value="UniProtKB-KW"/>
</dbReference>
<dbReference type="OrthoDB" id="71302at2759"/>
<dbReference type="InterPro" id="IPR011598">
    <property type="entry name" value="bHLH_dom"/>
</dbReference>
<protein>
    <submittedName>
        <fullName evidence="9">Transcription factor UNE10 isoform X1</fullName>
    </submittedName>
</protein>
<evidence type="ECO:0000256" key="3">
    <source>
        <dbReference type="ARBA" id="ARBA00023125"/>
    </source>
</evidence>
<dbReference type="CDD" id="cd11445">
    <property type="entry name" value="bHLH_AtPIF_like"/>
    <property type="match status" value="1"/>
</dbReference>
<evidence type="ECO:0000313" key="8">
    <source>
        <dbReference type="Proteomes" id="UP000235220"/>
    </source>
</evidence>
<keyword evidence="4" id="KW-0804">Transcription</keyword>
<dbReference type="InterPro" id="IPR031066">
    <property type="entry name" value="bHLH_ALC-like_plant"/>
</dbReference>
<sequence length="530" mass="57438">MKPSSKIKNKQKKYIPFPPCTPTQPLLPATPPPPKMSQCVPSWDFDDNRNPNPARLSLRSHSNSNPDSTMLDYEVAELTWENGQLAMHGLGPPRVPAKPTAATTTTNTNPPASKYTTWEKPRASGTLESIVNQATALPAMRKAVPFDGSDDLVPWFEHHHHRVALAAAATASATMTMDALVPCSNRTSEVEQATQGRVVDPLATCVVGCSTHVGSCSGAAATTQDKDNDVLFTGKRAGEARVTAEWSSRDQSCTGSATCGMDSHQMTIDTCERDRGLGFTSTSLGSAENTSSHGKPFTKTTTTADDHDSVCHSSPPREAGDQDKKKGTGKSSVSTKRSRAAAIHNQSERKRRDKINQRMKTLQKLVPNSSKVSISCIIAQTDKASMLDEVIEYLKQLQAQVQMMSRMNMHPMMLPMTMQQLPMSMMAPMGMGMGMGIGIGMGMDMNTINRSNMAGISPVLHPTAFMPITSWDGSSDRIQATSGAVMPDPLSTFLACQPQPMTMDAYSRMAAMYQQQHQHQHQPPPSSSKS</sequence>
<dbReference type="GeneID" id="109015939"/>
<evidence type="ECO:0000256" key="7">
    <source>
        <dbReference type="SAM" id="Phobius"/>
    </source>
</evidence>
<proteinExistence type="predicted"/>
<evidence type="ECO:0000313" key="9">
    <source>
        <dbReference type="RefSeq" id="XP_018853938.1"/>
    </source>
</evidence>
<evidence type="ECO:0000256" key="4">
    <source>
        <dbReference type="ARBA" id="ARBA00023163"/>
    </source>
</evidence>
<feature type="compositionally biased region" description="Low complexity" evidence="6">
    <location>
        <begin position="98"/>
        <end position="112"/>
    </location>
</feature>
<dbReference type="KEGG" id="jre:109015939"/>
<dbReference type="FunCoup" id="A0A2I4HCP3">
    <property type="interactions" value="517"/>
</dbReference>
<dbReference type="GO" id="GO:0046983">
    <property type="term" value="F:protein dimerization activity"/>
    <property type="evidence" value="ECO:0007669"/>
    <property type="project" value="InterPro"/>
</dbReference>
<evidence type="ECO:0000256" key="2">
    <source>
        <dbReference type="ARBA" id="ARBA00023015"/>
    </source>
</evidence>
<feature type="region of interest" description="Disordered" evidence="6">
    <location>
        <begin position="1"/>
        <end position="67"/>
    </location>
</feature>
<keyword evidence="7" id="KW-0812">Transmembrane</keyword>
<reference evidence="9" key="1">
    <citation type="submission" date="2025-08" db="UniProtKB">
        <authorList>
            <consortium name="RefSeq"/>
        </authorList>
    </citation>
    <scope>IDENTIFICATION</scope>
    <source>
        <tissue evidence="9">Leaves</tissue>
    </source>
</reference>
<keyword evidence="7" id="KW-1133">Transmembrane helix</keyword>
<dbReference type="SUPFAM" id="SSF47459">
    <property type="entry name" value="HLH, helix-loop-helix DNA-binding domain"/>
    <property type="match status" value="1"/>
</dbReference>
<keyword evidence="5" id="KW-0539">Nucleus</keyword>
<dbReference type="InterPro" id="IPR047265">
    <property type="entry name" value="PIF1-like_bHLH"/>
</dbReference>
<feature type="compositionally biased region" description="Basic residues" evidence="6">
    <location>
        <begin position="1"/>
        <end position="13"/>
    </location>
</feature>
<dbReference type="Pfam" id="PF00010">
    <property type="entry name" value="HLH"/>
    <property type="match status" value="1"/>
</dbReference>
<dbReference type="Gene3D" id="4.10.280.10">
    <property type="entry name" value="Helix-loop-helix DNA-binding domain"/>
    <property type="match status" value="1"/>
</dbReference>
<feature type="region of interest" description="Disordered" evidence="6">
    <location>
        <begin position="98"/>
        <end position="117"/>
    </location>
</feature>
<keyword evidence="2" id="KW-0805">Transcription regulation</keyword>
<feature type="region of interest" description="Disordered" evidence="6">
    <location>
        <begin position="282"/>
        <end position="354"/>
    </location>
</feature>
<dbReference type="Proteomes" id="UP000235220">
    <property type="component" value="Chromosome 14"/>
</dbReference>
<dbReference type="PANTHER" id="PTHR45855:SF23">
    <property type="entry name" value="TRANSCRIPTION FACTOR MEE8-RELATED"/>
    <property type="match status" value="1"/>
</dbReference>
<organism evidence="8 9">
    <name type="scientific">Juglans regia</name>
    <name type="common">English walnut</name>
    <dbReference type="NCBI Taxonomy" id="51240"/>
    <lineage>
        <taxon>Eukaryota</taxon>
        <taxon>Viridiplantae</taxon>
        <taxon>Streptophyta</taxon>
        <taxon>Embryophyta</taxon>
        <taxon>Tracheophyta</taxon>
        <taxon>Spermatophyta</taxon>
        <taxon>Magnoliopsida</taxon>
        <taxon>eudicotyledons</taxon>
        <taxon>Gunneridae</taxon>
        <taxon>Pentapetalae</taxon>
        <taxon>rosids</taxon>
        <taxon>fabids</taxon>
        <taxon>Fagales</taxon>
        <taxon>Juglandaceae</taxon>
        <taxon>Juglans</taxon>
    </lineage>
</organism>
<dbReference type="RefSeq" id="XP_018853938.1">
    <property type="nucleotide sequence ID" value="XM_018998393.2"/>
</dbReference>
<gene>
    <name evidence="9" type="primary">LOC109015939</name>
</gene>
<dbReference type="PANTHER" id="PTHR45855">
    <property type="entry name" value="TRANSCRIPTION FACTOR PIF1-RELATED"/>
    <property type="match status" value="1"/>
</dbReference>
<evidence type="ECO:0000256" key="5">
    <source>
        <dbReference type="ARBA" id="ARBA00023242"/>
    </source>
</evidence>
<accession>A0A2I4HCP3</accession>
<comment type="subcellular location">
    <subcellularLocation>
        <location evidence="1">Nucleus</location>
    </subcellularLocation>
</comment>
<name>A0A2I4HCP3_JUGRE</name>
<dbReference type="Gramene" id="Jr14_03860_p1">
    <property type="protein sequence ID" value="cds.Jr14_03860_p1"/>
    <property type="gene ID" value="Jr14_03860"/>
</dbReference>
<evidence type="ECO:0000256" key="1">
    <source>
        <dbReference type="ARBA" id="ARBA00004123"/>
    </source>
</evidence>
<dbReference type="PROSITE" id="PS50888">
    <property type="entry name" value="BHLH"/>
    <property type="match status" value="1"/>
</dbReference>
<dbReference type="InterPro" id="IPR036638">
    <property type="entry name" value="HLH_DNA-bd_sf"/>
</dbReference>
<keyword evidence="8" id="KW-1185">Reference proteome</keyword>
<feature type="compositionally biased region" description="Polar residues" evidence="6">
    <location>
        <begin position="282"/>
        <end position="303"/>
    </location>
</feature>
<keyword evidence="7" id="KW-0472">Membrane</keyword>
<dbReference type="STRING" id="51240.A0A2I4HCP3"/>
<dbReference type="GO" id="GO:0005634">
    <property type="term" value="C:nucleus"/>
    <property type="evidence" value="ECO:0000318"/>
    <property type="project" value="GO_Central"/>
</dbReference>